<dbReference type="EMBL" id="MCFC01000002">
    <property type="protein sequence ID" value="ORY34765.1"/>
    <property type="molecule type" value="Genomic_DNA"/>
</dbReference>
<name>A0A1Y2BKZ8_9TREE</name>
<comment type="caution">
    <text evidence="2">The sequence shown here is derived from an EMBL/GenBank/DDBJ whole genome shotgun (WGS) entry which is preliminary data.</text>
</comment>
<gene>
    <name evidence="2" type="ORF">BCR39DRAFT_514564</name>
</gene>
<dbReference type="Proteomes" id="UP000193986">
    <property type="component" value="Unassembled WGS sequence"/>
</dbReference>
<feature type="region of interest" description="Disordered" evidence="1">
    <location>
        <begin position="91"/>
        <end position="130"/>
    </location>
</feature>
<organism evidence="2 3">
    <name type="scientific">Naematelia encephala</name>
    <dbReference type="NCBI Taxonomy" id="71784"/>
    <lineage>
        <taxon>Eukaryota</taxon>
        <taxon>Fungi</taxon>
        <taxon>Dikarya</taxon>
        <taxon>Basidiomycota</taxon>
        <taxon>Agaricomycotina</taxon>
        <taxon>Tremellomycetes</taxon>
        <taxon>Tremellales</taxon>
        <taxon>Naemateliaceae</taxon>
        <taxon>Naematelia</taxon>
    </lineage>
</organism>
<proteinExistence type="predicted"/>
<keyword evidence="3" id="KW-1185">Reference proteome</keyword>
<dbReference type="AlphaFoldDB" id="A0A1Y2BKZ8"/>
<evidence type="ECO:0000256" key="1">
    <source>
        <dbReference type="SAM" id="MobiDB-lite"/>
    </source>
</evidence>
<protein>
    <submittedName>
        <fullName evidence="2">Uncharacterized protein</fullName>
    </submittedName>
</protein>
<dbReference type="InParanoid" id="A0A1Y2BKZ8"/>
<reference evidence="2 3" key="1">
    <citation type="submission" date="2016-07" db="EMBL/GenBank/DDBJ databases">
        <title>Pervasive Adenine N6-methylation of Active Genes in Fungi.</title>
        <authorList>
            <consortium name="DOE Joint Genome Institute"/>
            <person name="Mondo S.J."/>
            <person name="Dannebaum R.O."/>
            <person name="Kuo R.C."/>
            <person name="Labutti K."/>
            <person name="Haridas S."/>
            <person name="Kuo A."/>
            <person name="Salamov A."/>
            <person name="Ahrendt S.R."/>
            <person name="Lipzen A."/>
            <person name="Sullivan W."/>
            <person name="Andreopoulos W.B."/>
            <person name="Clum A."/>
            <person name="Lindquist E."/>
            <person name="Daum C."/>
            <person name="Ramamoorthy G.K."/>
            <person name="Gryganskyi A."/>
            <person name="Culley D."/>
            <person name="Magnuson J.K."/>
            <person name="James T.Y."/>
            <person name="O'Malley M.A."/>
            <person name="Stajich J.E."/>
            <person name="Spatafora J.W."/>
            <person name="Visel A."/>
            <person name="Grigoriev I.V."/>
        </authorList>
    </citation>
    <scope>NUCLEOTIDE SEQUENCE [LARGE SCALE GENOMIC DNA]</scope>
    <source>
        <strain evidence="2 3">68-887.2</strain>
    </source>
</reference>
<accession>A0A1Y2BKZ8</accession>
<evidence type="ECO:0000313" key="3">
    <source>
        <dbReference type="Proteomes" id="UP000193986"/>
    </source>
</evidence>
<sequence length="130" mass="13887">MPDVTPGLAYTYSLSPPTQASVPPDVPQTSYMTFPLVATDKISTTSATSRYYQSASSALRGLQANLNATLTAWKDAIGDLEKAREDLGQVKRGMGRATRMTGGFDEQGNLVDAENPHVSDTENGDESDEA</sequence>
<dbReference type="OrthoDB" id="2553859at2759"/>
<evidence type="ECO:0000313" key="2">
    <source>
        <dbReference type="EMBL" id="ORY34765.1"/>
    </source>
</evidence>